<keyword evidence="8 20" id="KW-0472">Membrane</keyword>
<feature type="active site" evidence="15">
    <location>
        <position position="899"/>
    </location>
</feature>
<dbReference type="Pfam" id="PF01532">
    <property type="entry name" value="Glyco_hydro_47"/>
    <property type="match status" value="1"/>
</dbReference>
<feature type="region of interest" description="Disordered" evidence="19">
    <location>
        <begin position="641"/>
        <end position="661"/>
    </location>
</feature>
<feature type="compositionally biased region" description="Low complexity" evidence="19">
    <location>
        <begin position="179"/>
        <end position="198"/>
    </location>
</feature>
<proteinExistence type="inferred from homology"/>
<dbReference type="GO" id="GO:0004571">
    <property type="term" value="F:mannosyl-oligosaccharide 1,2-alpha-mannosidase activity"/>
    <property type="evidence" value="ECO:0007669"/>
    <property type="project" value="UniProtKB-EC"/>
</dbReference>
<dbReference type="OMA" id="IEIGIRN"/>
<organism evidence="21 22">
    <name type="scientific">Lucilia cuprina</name>
    <name type="common">Green bottle fly</name>
    <name type="synonym">Australian sheep blowfly</name>
    <dbReference type="NCBI Taxonomy" id="7375"/>
    <lineage>
        <taxon>Eukaryota</taxon>
        <taxon>Metazoa</taxon>
        <taxon>Ecdysozoa</taxon>
        <taxon>Arthropoda</taxon>
        <taxon>Hexapoda</taxon>
        <taxon>Insecta</taxon>
        <taxon>Pterygota</taxon>
        <taxon>Neoptera</taxon>
        <taxon>Endopterygota</taxon>
        <taxon>Diptera</taxon>
        <taxon>Brachycera</taxon>
        <taxon>Muscomorpha</taxon>
        <taxon>Oestroidea</taxon>
        <taxon>Calliphoridae</taxon>
        <taxon>Luciliinae</taxon>
        <taxon>Lucilia</taxon>
    </lineage>
</organism>
<evidence type="ECO:0000313" key="21">
    <source>
        <dbReference type="EMBL" id="KNC26313.1"/>
    </source>
</evidence>
<feature type="active site" evidence="15">
    <location>
        <position position="1033"/>
    </location>
</feature>
<dbReference type="GO" id="GO:0005509">
    <property type="term" value="F:calcium ion binding"/>
    <property type="evidence" value="ECO:0007669"/>
    <property type="project" value="InterPro"/>
</dbReference>
<feature type="region of interest" description="Disordered" evidence="19">
    <location>
        <begin position="101"/>
        <end position="139"/>
    </location>
</feature>
<evidence type="ECO:0000256" key="14">
    <source>
        <dbReference type="ARBA" id="ARBA00060399"/>
    </source>
</evidence>
<keyword evidence="5 18" id="KW-0378">Hydrolase</keyword>
<feature type="active site" description="Proton donor" evidence="15">
    <location>
        <position position="1008"/>
    </location>
</feature>
<comment type="pathway">
    <text evidence="2">Protein modification; protein glycosylation.</text>
</comment>
<dbReference type="FunFam" id="1.50.10.10:FF:000002">
    <property type="entry name" value="alpha-1,2-Mannosidase"/>
    <property type="match status" value="1"/>
</dbReference>
<dbReference type="OrthoDB" id="8118055at2759"/>
<evidence type="ECO:0000256" key="9">
    <source>
        <dbReference type="ARBA" id="ARBA00023157"/>
    </source>
</evidence>
<evidence type="ECO:0000256" key="20">
    <source>
        <dbReference type="SAM" id="Phobius"/>
    </source>
</evidence>
<feature type="compositionally biased region" description="Pro residues" evidence="19">
    <location>
        <begin position="109"/>
        <end position="122"/>
    </location>
</feature>
<dbReference type="SUPFAM" id="SSF48225">
    <property type="entry name" value="Seven-hairpin glycosidases"/>
    <property type="match status" value="1"/>
</dbReference>
<keyword evidence="7" id="KW-0735">Signal-anchor</keyword>
<feature type="compositionally biased region" description="Polar residues" evidence="19">
    <location>
        <begin position="545"/>
        <end position="556"/>
    </location>
</feature>
<dbReference type="Gene3D" id="1.50.10.10">
    <property type="match status" value="1"/>
</dbReference>
<evidence type="ECO:0000256" key="4">
    <source>
        <dbReference type="ARBA" id="ARBA00022692"/>
    </source>
</evidence>
<evidence type="ECO:0000256" key="11">
    <source>
        <dbReference type="ARBA" id="ARBA00047669"/>
    </source>
</evidence>
<dbReference type="PANTHER" id="PTHR11742">
    <property type="entry name" value="MANNOSYL-OLIGOSACCHARIDE ALPHA-1,2-MANNOSIDASE-RELATED"/>
    <property type="match status" value="1"/>
</dbReference>
<dbReference type="PRINTS" id="PR00747">
    <property type="entry name" value="GLYHDRLASE47"/>
</dbReference>
<comment type="catalytic activity">
    <reaction evidence="11">
        <text>N(4)-(alpha-D-Man-(1-&gt;2)-alpha-D-Man-(1-&gt;2)-alpha-D-Man-(1-&gt;3)-[alpha-D-Man-(1-&gt;3)-[alpha-D-Man-(1-&gt;2)-alpha-D-Man-(1-&gt;6)]-alpha-D-Man-(1-&gt;6)]-beta-D-Man-(1-&gt;4)-beta-D-GlcNAc-(1-&gt;4)-beta-D-GlcNAc)-L-asparaginyl-[protein] (N-glucan mannose isomer 8A1,2,3B1,3) + 3 H2O = N(4)-(alpha-D-Man-(1-&gt;3)-[alpha-D-Man-(1-&gt;3)-[alpha-D-Man-(1-&gt;6)]-alpha-D-Man-(1-&gt;6)]-beta-D-Man-(1-&gt;4)-beta-D-GlcNAc-(1-&gt;4)-beta-D-GlcNAc)-L-asparaginyl-[protein] (N-glucan mannose isomer 5A1,2) + 3 beta-D-mannose</text>
        <dbReference type="Rhea" id="RHEA:56028"/>
        <dbReference type="Rhea" id="RHEA-COMP:14358"/>
        <dbReference type="Rhea" id="RHEA-COMP:14367"/>
        <dbReference type="ChEBI" id="CHEBI:15377"/>
        <dbReference type="ChEBI" id="CHEBI:28563"/>
        <dbReference type="ChEBI" id="CHEBI:59087"/>
        <dbReference type="ChEBI" id="CHEBI:60628"/>
        <dbReference type="EC" id="3.2.1.113"/>
    </reaction>
</comment>
<feature type="disulfide bond" evidence="17">
    <location>
        <begin position="962"/>
        <end position="994"/>
    </location>
</feature>
<evidence type="ECO:0000256" key="2">
    <source>
        <dbReference type="ARBA" id="ARBA00004922"/>
    </source>
</evidence>
<evidence type="ECO:0000256" key="18">
    <source>
        <dbReference type="RuleBase" id="RU361193"/>
    </source>
</evidence>
<evidence type="ECO:0000256" key="1">
    <source>
        <dbReference type="ARBA" id="ARBA00001913"/>
    </source>
</evidence>
<evidence type="ECO:0000256" key="12">
    <source>
        <dbReference type="ARBA" id="ARBA00048605"/>
    </source>
</evidence>
<dbReference type="EMBL" id="JRES01000996">
    <property type="protein sequence ID" value="KNC26313.1"/>
    <property type="molecule type" value="Genomic_DNA"/>
</dbReference>
<evidence type="ECO:0000256" key="19">
    <source>
        <dbReference type="SAM" id="MobiDB-lite"/>
    </source>
</evidence>
<protein>
    <recommendedName>
        <fullName evidence="18">alpha-1,2-Mannosidase</fullName>
        <ecNumber evidence="18">3.2.1.-</ecNumber>
    </recommendedName>
</protein>
<evidence type="ECO:0000256" key="10">
    <source>
        <dbReference type="ARBA" id="ARBA00023295"/>
    </source>
</evidence>
<dbReference type="Proteomes" id="UP000037069">
    <property type="component" value="Unassembled WGS sequence"/>
</dbReference>
<dbReference type="InterPro" id="IPR036026">
    <property type="entry name" value="Seven-hairpin_glycosidases"/>
</dbReference>
<keyword evidence="9 17" id="KW-1015">Disulfide bond</keyword>
<comment type="caution">
    <text evidence="21">The sequence shown here is derived from an EMBL/GenBank/DDBJ whole genome shotgun (WGS) entry which is preliminary data.</text>
</comment>
<comment type="similarity">
    <text evidence="3 18">Belongs to the glycosyl hydrolase 47 family.</text>
</comment>
<keyword evidence="20" id="KW-1133">Transmembrane helix</keyword>
<dbReference type="GO" id="GO:0000139">
    <property type="term" value="C:Golgi membrane"/>
    <property type="evidence" value="ECO:0007669"/>
    <property type="project" value="TreeGrafter"/>
</dbReference>
<evidence type="ECO:0000256" key="13">
    <source>
        <dbReference type="ARBA" id="ARBA00054774"/>
    </source>
</evidence>
<evidence type="ECO:0000256" key="7">
    <source>
        <dbReference type="ARBA" id="ARBA00022968"/>
    </source>
</evidence>
<comment type="function">
    <text evidence="13">Involved in the maturation of Asn-linked oligosaccharides. Progressively trim alpha-1,2-linked mannose residues from Man(9)GlcNAc(2) to produce Man(5)GlcNAc(2).</text>
</comment>
<comment type="subcellular location">
    <subcellularLocation>
        <location evidence="14">Endomembrane system</location>
        <topology evidence="14">Single-pass type II membrane protein</topology>
    </subcellularLocation>
</comment>
<evidence type="ECO:0000256" key="3">
    <source>
        <dbReference type="ARBA" id="ARBA00007658"/>
    </source>
</evidence>
<evidence type="ECO:0000256" key="15">
    <source>
        <dbReference type="PIRSR" id="PIRSR601382-1"/>
    </source>
</evidence>
<dbReference type="GO" id="GO:0005783">
    <property type="term" value="C:endoplasmic reticulum"/>
    <property type="evidence" value="ECO:0007669"/>
    <property type="project" value="TreeGrafter"/>
</dbReference>
<comment type="cofactor">
    <cofactor evidence="1 16">
        <name>Ca(2+)</name>
        <dbReference type="ChEBI" id="CHEBI:29108"/>
    </cofactor>
</comment>
<dbReference type="PANTHER" id="PTHR11742:SF6">
    <property type="entry name" value="MANNOSYL-OLIGOSACCHARIDE ALPHA-1,2-MANNOSIDASE IA-RELATED"/>
    <property type="match status" value="1"/>
</dbReference>
<evidence type="ECO:0000256" key="8">
    <source>
        <dbReference type="ARBA" id="ARBA00023136"/>
    </source>
</evidence>
<dbReference type="STRING" id="7375.A0A0L0C1T1"/>
<feature type="active site" description="Proton donor" evidence="15">
    <location>
        <position position="771"/>
    </location>
</feature>
<name>A0A0L0C1T1_LUCCU</name>
<evidence type="ECO:0000313" key="22">
    <source>
        <dbReference type="Proteomes" id="UP000037069"/>
    </source>
</evidence>
<feature type="region of interest" description="Disordered" evidence="19">
    <location>
        <begin position="536"/>
        <end position="558"/>
    </location>
</feature>
<feature type="transmembrane region" description="Helical" evidence="20">
    <location>
        <begin position="426"/>
        <end position="451"/>
    </location>
</feature>
<evidence type="ECO:0000256" key="17">
    <source>
        <dbReference type="PIRSR" id="PIRSR601382-3"/>
    </source>
</evidence>
<feature type="region of interest" description="Disordered" evidence="19">
    <location>
        <begin position="170"/>
        <end position="199"/>
    </location>
</feature>
<feature type="region of interest" description="Disordered" evidence="19">
    <location>
        <begin position="468"/>
        <end position="516"/>
    </location>
</feature>
<reference evidence="21 22" key="1">
    <citation type="journal article" date="2015" name="Nat. Commun.">
        <title>Lucilia cuprina genome unlocks parasitic fly biology to underpin future interventions.</title>
        <authorList>
            <person name="Anstead C.A."/>
            <person name="Korhonen P.K."/>
            <person name="Young N.D."/>
            <person name="Hall R.S."/>
            <person name="Jex A.R."/>
            <person name="Murali S.C."/>
            <person name="Hughes D.S."/>
            <person name="Lee S.F."/>
            <person name="Perry T."/>
            <person name="Stroehlein A.J."/>
            <person name="Ansell B.R."/>
            <person name="Breugelmans B."/>
            <person name="Hofmann A."/>
            <person name="Qu J."/>
            <person name="Dugan S."/>
            <person name="Lee S.L."/>
            <person name="Chao H."/>
            <person name="Dinh H."/>
            <person name="Han Y."/>
            <person name="Doddapaneni H.V."/>
            <person name="Worley K.C."/>
            <person name="Muzny D.M."/>
            <person name="Ioannidis P."/>
            <person name="Waterhouse R.M."/>
            <person name="Zdobnov E.M."/>
            <person name="James P.J."/>
            <person name="Bagnall N.H."/>
            <person name="Kotze A.C."/>
            <person name="Gibbs R.A."/>
            <person name="Richards S."/>
            <person name="Batterham P."/>
            <person name="Gasser R.B."/>
        </authorList>
    </citation>
    <scope>NUCLEOTIDE SEQUENCE [LARGE SCALE GENOMIC DNA]</scope>
    <source>
        <strain evidence="21 22">LS</strain>
        <tissue evidence="21">Full body</tissue>
    </source>
</reference>
<keyword evidence="22" id="KW-1185">Reference proteome</keyword>
<accession>A0A0L0C1T1</accession>
<feature type="binding site" evidence="16">
    <location>
        <position position="1119"/>
    </location>
    <ligand>
        <name>Ca(2+)</name>
        <dbReference type="ChEBI" id="CHEBI:29108"/>
    </ligand>
</feature>
<keyword evidence="10 18" id="KW-0326">Glycosidase</keyword>
<feature type="transmembrane region" description="Helical" evidence="20">
    <location>
        <begin position="12"/>
        <end position="31"/>
    </location>
</feature>
<evidence type="ECO:0000256" key="6">
    <source>
        <dbReference type="ARBA" id="ARBA00022837"/>
    </source>
</evidence>
<dbReference type="InterPro" id="IPR012341">
    <property type="entry name" value="6hp_glycosidase-like_sf"/>
</dbReference>
<gene>
    <name evidence="21" type="ORF">FF38_00843</name>
</gene>
<evidence type="ECO:0000256" key="5">
    <source>
        <dbReference type="ARBA" id="ARBA00022801"/>
    </source>
</evidence>
<dbReference type="InterPro" id="IPR050749">
    <property type="entry name" value="Glycosyl_Hydrolase_47"/>
</dbReference>
<comment type="catalytic activity">
    <reaction evidence="12">
        <text>N(4)-(alpha-D-Man-(1-&gt;2)-alpha-D-Man-(1-&gt;2)-alpha-D-Man-(1-&gt;3)-[alpha-D-Man-(1-&gt;2)-alpha-D-Man-(1-&gt;3)-[alpha-D-Man-(1-&gt;2)-alpha-D-Man-(1-&gt;6)]-alpha-D-Man-(1-&gt;6)]-beta-D-Man-(1-&gt;4)-beta-D-GlcNAc-(1-&gt;4)-beta-D-GlcNAc)-L-asparaginyl-[protein] (N-glucan mannose isomer 9A1,2,3B1,2,3) + 4 H2O = N(4)-(alpha-D-Man-(1-&gt;3)-[alpha-D-Man-(1-&gt;3)-[alpha-D-Man-(1-&gt;6)]-alpha-D-Man-(1-&gt;6)]-beta-D-Man-(1-&gt;4)-beta-D-GlcNAc-(1-&gt;4)-beta-D-GlcNAc)-L-asparaginyl-[protein] (N-glucan mannose isomer 5A1,2) + 4 beta-D-mannose</text>
        <dbReference type="Rhea" id="RHEA:56008"/>
        <dbReference type="Rhea" id="RHEA-COMP:14356"/>
        <dbReference type="Rhea" id="RHEA-COMP:14367"/>
        <dbReference type="ChEBI" id="CHEBI:15377"/>
        <dbReference type="ChEBI" id="CHEBI:28563"/>
        <dbReference type="ChEBI" id="CHEBI:59087"/>
        <dbReference type="ChEBI" id="CHEBI:139493"/>
        <dbReference type="EC" id="3.2.1.113"/>
    </reaction>
</comment>
<sequence>MCTKKCFRMPTLVIFGVILTIVLVFITGITLTNSINISNIVKLREKVASDSAAANSVNAAQTRAALVEQQYSTLQQHHLSRSDLNYITANHPKNLQRFLQTSQNQQPSAQPPPLQHLPPPAQQPAVGAAANSNNNNNNNNNNKIIIEIGIRNFTAAAAAAAVAAHREQQQQLLQTNNRSLSSASASTSASSTSSALSSFDSNQTLVERNVVSAAGAATIVEQLVAPFDGAIIDGNIESISVPATSEIRQQLNETLKYLAENDKTVTSLESKNSLMLNRLPPLNHSSTITTTTLKPLNSSSNATVTSTPFSISSNLTLNATATSSSLVATTKSFLNNSLNFSTTSSNVAVSTLSSTTTSVPALPADTDSTATSTLTTTTTPITPALTAALTTAANQLSIEDHNPGMIDFEKRNYVKEGPHLKLQNKYLTPIFLIGGICFVIILVAICGITLINNINLSNIIRLNEKVASDSMSPNNHHEASQDYEDNDSSQSSSNSNSHDKERLMTGDITNYEQNHPKNIYRYDKETGMMSNINVENKQQRQQQQSFATPSTSSSLDTKAVLRQPETVANVDSIAKGFWQNDKIITNERNIDSLQIQEINAIESSSSSSSVATTTAKTFTSSYTTATSVIDNDLLNQVLDSTSLSTTPSTSTSSTSESSLTALTPPSPFVLVISDKNTSMIDYEKRSHVVKMMQHAWQNYKLYAWGKNELRPLSQRAHSSSIFGSMDLGATIIDGLDTLYLMGLEKEYKEGRDWIERKFTLDNVSADLSVFETNIRFIGGLLTMYAFTGDNLYKERAQHVADKLLPAFQTPTGIPYGLVNPKTGLSKNYGWASGASSILSEFGTLHLEFSYLSDITGNPLYKERVQTIRQILKEIEKPKGLYPNFLNPKTVHMSLGALGDSFYEYLLKAWLQSGQTDEEARQMFDEAMVAIIDKMVRTSPNGLTYVSDLKFDRLEHKMDHLACFSGGLFALGANTRQNEHTEKFMNIGKGITNTCHESYIRSTTRLGPEAFRFSEAAEARALKSNEKYYILRPETVESYFVLWRLTHDQKYRDWGWDAVQALEQHCRTPHGYSGIKNVYQEVPQKDDVQQSFFLAETLKYLYLLFSDDSLIPLDEWVFNTEAHPLPIKGANIYYRQATSTSAAATNAS</sequence>
<dbReference type="AlphaFoldDB" id="A0A0L0C1T1"/>
<dbReference type="EC" id="3.2.1.-" evidence="18"/>
<keyword evidence="6 16" id="KW-0106">Calcium</keyword>
<keyword evidence="4 20" id="KW-0812">Transmembrane</keyword>
<dbReference type="GO" id="GO:0005975">
    <property type="term" value="P:carbohydrate metabolic process"/>
    <property type="evidence" value="ECO:0007669"/>
    <property type="project" value="InterPro"/>
</dbReference>
<dbReference type="InterPro" id="IPR001382">
    <property type="entry name" value="Glyco_hydro_47"/>
</dbReference>
<evidence type="ECO:0000256" key="16">
    <source>
        <dbReference type="PIRSR" id="PIRSR601382-2"/>
    </source>
</evidence>
<feature type="compositionally biased region" description="Low complexity" evidence="19">
    <location>
        <begin position="123"/>
        <end position="139"/>
    </location>
</feature>
<keyword evidence="16" id="KW-0479">Metal-binding</keyword>